<feature type="region of interest" description="Disordered" evidence="1">
    <location>
        <begin position="416"/>
        <end position="473"/>
    </location>
</feature>
<keyword evidence="3" id="KW-1185">Reference proteome</keyword>
<reference evidence="2 3" key="1">
    <citation type="journal article" date="2021" name="MBio">
        <title>A New Model Trypanosomatid, Novymonas esmeraldas: Genomic Perception of Its 'Candidatus Pandoraea novymonadis' Endosymbiont.</title>
        <authorList>
            <person name="Zakharova A."/>
            <person name="Saura A."/>
            <person name="Butenko A."/>
            <person name="Podesvova L."/>
            <person name="Warmusova S."/>
            <person name="Kostygov A.Y."/>
            <person name="Nenarokova A."/>
            <person name="Lukes J."/>
            <person name="Opperdoes F.R."/>
            <person name="Yurchenko V."/>
        </authorList>
    </citation>
    <scope>NUCLEOTIDE SEQUENCE [LARGE SCALE GENOMIC DNA]</scope>
    <source>
        <strain evidence="2 3">E262AT.01</strain>
    </source>
</reference>
<accession>A0AAW0EJV0</accession>
<dbReference type="Proteomes" id="UP001430356">
    <property type="component" value="Unassembled WGS sequence"/>
</dbReference>
<evidence type="ECO:0000313" key="2">
    <source>
        <dbReference type="EMBL" id="KAK7194025.1"/>
    </source>
</evidence>
<feature type="region of interest" description="Disordered" evidence="1">
    <location>
        <begin position="295"/>
        <end position="318"/>
    </location>
</feature>
<gene>
    <name evidence="2" type="ORF">NESM_000314900</name>
</gene>
<comment type="caution">
    <text evidence="2">The sequence shown here is derived from an EMBL/GenBank/DDBJ whole genome shotgun (WGS) entry which is preliminary data.</text>
</comment>
<evidence type="ECO:0000256" key="1">
    <source>
        <dbReference type="SAM" id="MobiDB-lite"/>
    </source>
</evidence>
<evidence type="ECO:0000313" key="3">
    <source>
        <dbReference type="Proteomes" id="UP001430356"/>
    </source>
</evidence>
<feature type="compositionally biased region" description="Basic and acidic residues" evidence="1">
    <location>
        <begin position="416"/>
        <end position="426"/>
    </location>
</feature>
<dbReference type="EMBL" id="JAECZO010000030">
    <property type="protein sequence ID" value="KAK7194025.1"/>
    <property type="molecule type" value="Genomic_DNA"/>
</dbReference>
<feature type="compositionally biased region" description="Polar residues" evidence="1">
    <location>
        <begin position="442"/>
        <end position="457"/>
    </location>
</feature>
<dbReference type="CDD" id="cd00299">
    <property type="entry name" value="GST_C_family"/>
    <property type="match status" value="1"/>
</dbReference>
<name>A0AAW0EJV0_9TRYP</name>
<proteinExistence type="predicted"/>
<dbReference type="InterPro" id="IPR036282">
    <property type="entry name" value="Glutathione-S-Trfase_C_sf"/>
</dbReference>
<dbReference type="Pfam" id="PF13410">
    <property type="entry name" value="GST_C_2"/>
    <property type="match status" value="1"/>
</dbReference>
<sequence>MVGRPAATPFRVFGSPYTLTLHQHVTYLRLKQLPFRVYCTNITTSLLYSLYYRARSVFCTLTPSGASPLQVWQLAEAAELDEDLEAIARTSKGEVHYSLSGKRDRPGGVDGGDGSRTQRILIRKETHPQLHLASWCVVVYACWWLAKTGAMFRYVRGESRDVLEGYGRYFFLIPGVGFARAMAPRFRQIMQRIVAVTGVSEVTAPFMEEHFQRFCTALEAHLREHPTELFLLCTPHPTLADVTLGAAFSSFFLMDDPPASMLAEKFPCLMEYVERVTGWRGSTFVGTAVDAEGEASMSGTSAGGAATGDDGSSREYPDSVPESLAPCFALIAEVLPFLMSQCASFNAYMAGDGILALRREPLEGEWKGCSGYLLPQLPNIRALMIVDDNVCSVAVRSQDLEVAFLAAREVHDDSLHDFGRREDGARSAHGTGAGSPEATAPTAPSNDATKDSGSTAVTAVDEASGQQQDDVGGEDDVVTAAAQFRAPIPLNTMRAEEADFYRVYSAASRFNVAGTATSLSEAVASARQTAGAGGTAVATRGSVTEHLATLRIMLAKMTCPQYTLTSLPHGRRLYVAAIPEHEVAKVRQARKEAASSATVA</sequence>
<dbReference type="AlphaFoldDB" id="A0AAW0EJV0"/>
<protein>
    <submittedName>
        <fullName evidence="2">Glutathione S-transferase, C-terminal domain containing protein</fullName>
    </submittedName>
</protein>
<organism evidence="2 3">
    <name type="scientific">Novymonas esmeraldas</name>
    <dbReference type="NCBI Taxonomy" id="1808958"/>
    <lineage>
        <taxon>Eukaryota</taxon>
        <taxon>Discoba</taxon>
        <taxon>Euglenozoa</taxon>
        <taxon>Kinetoplastea</taxon>
        <taxon>Metakinetoplastina</taxon>
        <taxon>Trypanosomatida</taxon>
        <taxon>Trypanosomatidae</taxon>
        <taxon>Novymonas</taxon>
    </lineage>
</organism>
<dbReference type="SUPFAM" id="SSF47616">
    <property type="entry name" value="GST C-terminal domain-like"/>
    <property type="match status" value="1"/>
</dbReference>